<dbReference type="Gene3D" id="1.10.357.140">
    <property type="entry name" value="UbiA prenyltransferase"/>
    <property type="match status" value="1"/>
</dbReference>
<dbReference type="GO" id="GO:0016020">
    <property type="term" value="C:membrane"/>
    <property type="evidence" value="ECO:0007669"/>
    <property type="project" value="UniProtKB-SubCell"/>
</dbReference>
<dbReference type="Pfam" id="PF01040">
    <property type="entry name" value="UbiA"/>
    <property type="match status" value="1"/>
</dbReference>
<dbReference type="CDD" id="cd13957">
    <property type="entry name" value="PT_UbiA_Cox10"/>
    <property type="match status" value="1"/>
</dbReference>
<dbReference type="PROSITE" id="PS00943">
    <property type="entry name" value="UBIA"/>
    <property type="match status" value="1"/>
</dbReference>
<evidence type="ECO:0000256" key="8">
    <source>
        <dbReference type="ARBA" id="ARBA00023136"/>
    </source>
</evidence>
<accession>A0A521DFG0</accession>
<dbReference type="GO" id="GO:0008495">
    <property type="term" value="F:protoheme IX farnesyltransferase activity"/>
    <property type="evidence" value="ECO:0007669"/>
    <property type="project" value="UniProtKB-EC"/>
</dbReference>
<evidence type="ECO:0000256" key="7">
    <source>
        <dbReference type="ARBA" id="ARBA00023133"/>
    </source>
</evidence>
<evidence type="ECO:0000313" key="11">
    <source>
        <dbReference type="EMBL" id="SMO70443.1"/>
    </source>
</evidence>
<evidence type="ECO:0000256" key="6">
    <source>
        <dbReference type="ARBA" id="ARBA00022989"/>
    </source>
</evidence>
<keyword evidence="4 11" id="KW-0808">Transferase</keyword>
<name>A0A521DFG0_SACCC</name>
<feature type="transmembrane region" description="Helical" evidence="10">
    <location>
        <begin position="231"/>
        <end position="251"/>
    </location>
</feature>
<dbReference type="EMBL" id="FXTB01000005">
    <property type="protein sequence ID" value="SMO70443.1"/>
    <property type="molecule type" value="Genomic_DNA"/>
</dbReference>
<evidence type="ECO:0000256" key="4">
    <source>
        <dbReference type="ARBA" id="ARBA00022679"/>
    </source>
</evidence>
<evidence type="ECO:0000256" key="2">
    <source>
        <dbReference type="ARBA" id="ARBA00012292"/>
    </source>
</evidence>
<evidence type="ECO:0000313" key="12">
    <source>
        <dbReference type="Proteomes" id="UP000319040"/>
    </source>
</evidence>
<evidence type="ECO:0000256" key="1">
    <source>
        <dbReference type="ARBA" id="ARBA00004141"/>
    </source>
</evidence>
<comment type="subcellular location">
    <subcellularLocation>
        <location evidence="1">Membrane</location>
        <topology evidence="1">Multi-pass membrane protein</topology>
    </subcellularLocation>
</comment>
<dbReference type="InterPro" id="IPR000537">
    <property type="entry name" value="UbiA_prenyltransferase"/>
</dbReference>
<keyword evidence="3" id="KW-1003">Cell membrane</keyword>
<dbReference type="InterPro" id="IPR044878">
    <property type="entry name" value="UbiA_sf"/>
</dbReference>
<feature type="transmembrane region" description="Helical" evidence="10">
    <location>
        <begin position="12"/>
        <end position="30"/>
    </location>
</feature>
<comment type="catalytic activity">
    <reaction evidence="9">
        <text>heme b + (2E,6E)-farnesyl diphosphate + H2O = Fe(II)-heme o + diphosphate</text>
        <dbReference type="Rhea" id="RHEA:28070"/>
        <dbReference type="ChEBI" id="CHEBI:15377"/>
        <dbReference type="ChEBI" id="CHEBI:33019"/>
        <dbReference type="ChEBI" id="CHEBI:60344"/>
        <dbReference type="ChEBI" id="CHEBI:60530"/>
        <dbReference type="ChEBI" id="CHEBI:175763"/>
        <dbReference type="EC" id="2.5.1.141"/>
    </reaction>
</comment>
<evidence type="ECO:0000256" key="3">
    <source>
        <dbReference type="ARBA" id="ARBA00022475"/>
    </source>
</evidence>
<dbReference type="Proteomes" id="UP000319040">
    <property type="component" value="Unassembled WGS sequence"/>
</dbReference>
<dbReference type="AlphaFoldDB" id="A0A521DFG0"/>
<feature type="transmembrane region" description="Helical" evidence="10">
    <location>
        <begin position="133"/>
        <end position="156"/>
    </location>
</feature>
<feature type="transmembrane region" description="Helical" evidence="10">
    <location>
        <begin position="79"/>
        <end position="97"/>
    </location>
</feature>
<feature type="transmembrane region" description="Helical" evidence="10">
    <location>
        <begin position="162"/>
        <end position="182"/>
    </location>
</feature>
<keyword evidence="5 10" id="KW-0812">Transmembrane</keyword>
<dbReference type="InterPro" id="IPR030470">
    <property type="entry name" value="UbiA_prenylTrfase_CS"/>
</dbReference>
<keyword evidence="7" id="KW-0350">Heme biosynthesis</keyword>
<dbReference type="PANTHER" id="PTHR43448">
    <property type="entry name" value="PROTOHEME IX FARNESYLTRANSFERASE, MITOCHONDRIAL"/>
    <property type="match status" value="1"/>
</dbReference>
<dbReference type="RefSeq" id="WP_142533600.1">
    <property type="nucleotide sequence ID" value="NZ_FXTB01000005.1"/>
</dbReference>
<dbReference type="PANTHER" id="PTHR43448:SF2">
    <property type="entry name" value="PROTOHEME IX FARNESYLTRANSFERASE, MITOCHONDRIAL"/>
    <property type="match status" value="1"/>
</dbReference>
<evidence type="ECO:0000256" key="5">
    <source>
        <dbReference type="ARBA" id="ARBA00022692"/>
    </source>
</evidence>
<dbReference type="GO" id="GO:0006784">
    <property type="term" value="P:heme A biosynthetic process"/>
    <property type="evidence" value="ECO:0007669"/>
    <property type="project" value="TreeGrafter"/>
</dbReference>
<feature type="transmembrane region" description="Helical" evidence="10">
    <location>
        <begin position="36"/>
        <end position="58"/>
    </location>
</feature>
<keyword evidence="12" id="KW-1185">Reference proteome</keyword>
<proteinExistence type="predicted"/>
<organism evidence="11 12">
    <name type="scientific">Saccharicrinis carchari</name>
    <dbReference type="NCBI Taxonomy" id="1168039"/>
    <lineage>
        <taxon>Bacteria</taxon>
        <taxon>Pseudomonadati</taxon>
        <taxon>Bacteroidota</taxon>
        <taxon>Bacteroidia</taxon>
        <taxon>Marinilabiliales</taxon>
        <taxon>Marinilabiliaceae</taxon>
        <taxon>Saccharicrinis</taxon>
    </lineage>
</organism>
<evidence type="ECO:0000256" key="10">
    <source>
        <dbReference type="SAM" id="Phobius"/>
    </source>
</evidence>
<feature type="transmembrane region" description="Helical" evidence="10">
    <location>
        <begin position="203"/>
        <end position="225"/>
    </location>
</feature>
<feature type="transmembrane region" description="Helical" evidence="10">
    <location>
        <begin position="263"/>
        <end position="283"/>
    </location>
</feature>
<dbReference type="InterPro" id="IPR006369">
    <property type="entry name" value="Protohaem_IX_farnesylTrfase"/>
</dbReference>
<sequence>MLTFKDIRTFGKFSISIPIAFTAYAGYVMFDEQLSWAGLLASLGIFFMSAGASALNQLQEISLDAKMPRTVNRPLPSGLMNKGLAVSIILFFVMAGSLCLYPFGGYAVLWGWIGLFWYNFIYTPMKTRSAFSVFPGAVVGAIPPIAGWVAAGGSILDARIHFLAFFFFLGQMPHFWLLVLKYKDQYKKAGFPVITDVLNKKQVIRINLVWFLATYISALFLPVFNMLDHRFIIWPLTISCIAMIVWTLKITMQANKDGHSTHLRKLFVYFNSFYLWVMILIYMDQI</sequence>
<reference evidence="11 12" key="1">
    <citation type="submission" date="2017-05" db="EMBL/GenBank/DDBJ databases">
        <authorList>
            <person name="Varghese N."/>
            <person name="Submissions S."/>
        </authorList>
    </citation>
    <scope>NUCLEOTIDE SEQUENCE [LARGE SCALE GENOMIC DNA]</scope>
    <source>
        <strain evidence="11 12">DSM 27040</strain>
    </source>
</reference>
<dbReference type="EC" id="2.5.1.141" evidence="2"/>
<dbReference type="OrthoDB" id="9814417at2"/>
<evidence type="ECO:0000256" key="9">
    <source>
        <dbReference type="ARBA" id="ARBA00047690"/>
    </source>
</evidence>
<protein>
    <recommendedName>
        <fullName evidence="2">heme o synthase</fullName>
        <ecNumber evidence="2">2.5.1.141</ecNumber>
    </recommendedName>
</protein>
<keyword evidence="6 10" id="KW-1133">Transmembrane helix</keyword>
<keyword evidence="8 10" id="KW-0472">Membrane</keyword>
<feature type="transmembrane region" description="Helical" evidence="10">
    <location>
        <begin position="103"/>
        <end position="121"/>
    </location>
</feature>
<gene>
    <name evidence="11" type="ORF">SAMN06265379_105149</name>
</gene>